<dbReference type="InterPro" id="IPR022398">
    <property type="entry name" value="Peptidase_S8_His-AS"/>
</dbReference>
<evidence type="ECO:0000256" key="4">
    <source>
        <dbReference type="ARBA" id="ARBA00022737"/>
    </source>
</evidence>
<dbReference type="InterPro" id="IPR039448">
    <property type="entry name" value="Beta_helix"/>
</dbReference>
<feature type="active site" description="Charge relay system" evidence="7 8">
    <location>
        <position position="629"/>
    </location>
</feature>
<dbReference type="InterPro" id="IPR006633">
    <property type="entry name" value="Carb-bd_sugar_hydrolysis-dom"/>
</dbReference>
<dbReference type="InterPro" id="IPR036439">
    <property type="entry name" value="Dockerin_dom_sf"/>
</dbReference>
<dbReference type="Gene3D" id="2.160.20.10">
    <property type="entry name" value="Single-stranded right-handed beta-helix, Pectin lyase-like"/>
    <property type="match status" value="5"/>
</dbReference>
<accession>A0A9E7PMI7</accession>
<dbReference type="Pfam" id="PF18911">
    <property type="entry name" value="PKD_4"/>
    <property type="match status" value="2"/>
</dbReference>
<keyword evidence="13" id="KW-1185">Reference proteome</keyword>
<dbReference type="InterPro" id="IPR050131">
    <property type="entry name" value="Peptidase_S8_subtilisin-like"/>
</dbReference>
<dbReference type="EMBL" id="CP096115">
    <property type="protein sequence ID" value="UUX92605.1"/>
    <property type="molecule type" value="Genomic_DNA"/>
</dbReference>
<dbReference type="PRINTS" id="PR00723">
    <property type="entry name" value="SUBTILISIN"/>
</dbReference>
<evidence type="ECO:0000256" key="6">
    <source>
        <dbReference type="ARBA" id="ARBA00022825"/>
    </source>
</evidence>
<keyword evidence="5 8" id="KW-0378">Hydrolase</keyword>
<dbReference type="Pfam" id="PF05048">
    <property type="entry name" value="NosD"/>
    <property type="match status" value="1"/>
</dbReference>
<gene>
    <name evidence="12" type="ORF">L6E24_00315</name>
</gene>
<dbReference type="RefSeq" id="WP_257742750.1">
    <property type="nucleotide sequence ID" value="NZ_CP096115.1"/>
</dbReference>
<proteinExistence type="inferred from homology"/>
<protein>
    <recommendedName>
        <fullName evidence="2">Probable pectate lyase C</fullName>
    </recommendedName>
</protein>
<dbReference type="FunFam" id="2.60.40.10:FF:000270">
    <property type="entry name" value="Cell surface protein"/>
    <property type="match status" value="2"/>
</dbReference>
<evidence type="ECO:0000313" key="12">
    <source>
        <dbReference type="EMBL" id="UUX92605.1"/>
    </source>
</evidence>
<feature type="domain" description="PKD" evidence="11">
    <location>
        <begin position="689"/>
        <end position="759"/>
    </location>
</feature>
<evidence type="ECO:0000256" key="8">
    <source>
        <dbReference type="PROSITE-ProRule" id="PRU01240"/>
    </source>
</evidence>
<feature type="domain" description="PKD" evidence="11">
    <location>
        <begin position="2246"/>
        <end position="2325"/>
    </location>
</feature>
<dbReference type="CDD" id="cd07473">
    <property type="entry name" value="Peptidases_S8_Subtilisin_like"/>
    <property type="match status" value="1"/>
</dbReference>
<dbReference type="InterPro" id="IPR013783">
    <property type="entry name" value="Ig-like_fold"/>
</dbReference>
<feature type="active site" description="Charge relay system" evidence="7 8">
    <location>
        <position position="308"/>
    </location>
</feature>
<dbReference type="InterPro" id="IPR012334">
    <property type="entry name" value="Pectin_lyas_fold"/>
</dbReference>
<feature type="region of interest" description="Disordered" evidence="10">
    <location>
        <begin position="772"/>
        <end position="801"/>
    </location>
</feature>
<keyword evidence="4" id="KW-0677">Repeat</keyword>
<comment type="similarity">
    <text evidence="1 8 9">Belongs to the peptidase S8 family.</text>
</comment>
<feature type="active site" description="Charge relay system" evidence="7 8">
    <location>
        <position position="254"/>
    </location>
</feature>
<feature type="compositionally biased region" description="Polar residues" evidence="10">
    <location>
        <begin position="66"/>
        <end position="75"/>
    </location>
</feature>
<dbReference type="PANTHER" id="PTHR43806">
    <property type="entry name" value="PEPTIDASE S8"/>
    <property type="match status" value="1"/>
</dbReference>
<dbReference type="GeneID" id="74306090"/>
<dbReference type="NCBIfam" id="TIGR03804">
    <property type="entry name" value="para_beta_helix"/>
    <property type="match status" value="2"/>
</dbReference>
<dbReference type="SUPFAM" id="SSF52743">
    <property type="entry name" value="Subtilisin-like"/>
    <property type="match status" value="1"/>
</dbReference>
<dbReference type="GO" id="GO:0000272">
    <property type="term" value="P:polysaccharide catabolic process"/>
    <property type="evidence" value="ECO:0007669"/>
    <property type="project" value="InterPro"/>
</dbReference>
<dbReference type="Gene3D" id="3.40.50.200">
    <property type="entry name" value="Peptidase S8/S53 domain"/>
    <property type="match status" value="2"/>
</dbReference>
<dbReference type="SUPFAM" id="SSF81296">
    <property type="entry name" value="E set domains"/>
    <property type="match status" value="1"/>
</dbReference>
<evidence type="ECO:0000313" key="13">
    <source>
        <dbReference type="Proteomes" id="UP001060368"/>
    </source>
</evidence>
<dbReference type="InterPro" id="IPR014756">
    <property type="entry name" value="Ig_E-set"/>
</dbReference>
<dbReference type="CDD" id="cd14256">
    <property type="entry name" value="Dockerin_I"/>
    <property type="match status" value="1"/>
</dbReference>
<dbReference type="GO" id="GO:0006508">
    <property type="term" value="P:proteolysis"/>
    <property type="evidence" value="ECO:0007669"/>
    <property type="project" value="UniProtKB-KW"/>
</dbReference>
<dbReference type="InterPro" id="IPR018247">
    <property type="entry name" value="EF_Hand_1_Ca_BS"/>
</dbReference>
<dbReference type="InterPro" id="IPR006626">
    <property type="entry name" value="PbH1"/>
</dbReference>
<dbReference type="GO" id="GO:0004252">
    <property type="term" value="F:serine-type endopeptidase activity"/>
    <property type="evidence" value="ECO:0007669"/>
    <property type="project" value="UniProtKB-UniRule"/>
</dbReference>
<dbReference type="SMART" id="SM00710">
    <property type="entry name" value="PbH1"/>
    <property type="match status" value="22"/>
</dbReference>
<dbReference type="SUPFAM" id="SSF51126">
    <property type="entry name" value="Pectin lyase-like"/>
    <property type="match status" value="5"/>
</dbReference>
<dbReference type="SMART" id="SM00722">
    <property type="entry name" value="CASH"/>
    <property type="match status" value="4"/>
</dbReference>
<dbReference type="InterPro" id="IPR023827">
    <property type="entry name" value="Peptidase_S8_Asp-AS"/>
</dbReference>
<dbReference type="PANTHER" id="PTHR43806:SF11">
    <property type="entry name" value="CEREVISIN-RELATED"/>
    <property type="match status" value="1"/>
</dbReference>
<dbReference type="SMART" id="SM00089">
    <property type="entry name" value="PKD"/>
    <property type="match status" value="2"/>
</dbReference>
<feature type="compositionally biased region" description="Pro residues" evidence="10">
    <location>
        <begin position="788"/>
        <end position="800"/>
    </location>
</feature>
<dbReference type="PROSITE" id="PS00018">
    <property type="entry name" value="EF_HAND_1"/>
    <property type="match status" value="1"/>
</dbReference>
<dbReference type="InterPro" id="IPR000601">
    <property type="entry name" value="PKD_dom"/>
</dbReference>
<dbReference type="InterPro" id="IPR036852">
    <property type="entry name" value="Peptidase_S8/S53_dom_sf"/>
</dbReference>
<evidence type="ECO:0000256" key="7">
    <source>
        <dbReference type="PIRSR" id="PIRSR615500-1"/>
    </source>
</evidence>
<keyword evidence="6 8" id="KW-0720">Serine protease</keyword>
<evidence type="ECO:0000256" key="10">
    <source>
        <dbReference type="SAM" id="MobiDB-lite"/>
    </source>
</evidence>
<evidence type="ECO:0000256" key="9">
    <source>
        <dbReference type="RuleBase" id="RU003355"/>
    </source>
</evidence>
<evidence type="ECO:0000259" key="11">
    <source>
        <dbReference type="PROSITE" id="PS50093"/>
    </source>
</evidence>
<dbReference type="InterPro" id="IPR011050">
    <property type="entry name" value="Pectin_lyase_fold/virulence"/>
</dbReference>
<evidence type="ECO:0000256" key="2">
    <source>
        <dbReference type="ARBA" id="ARBA00016512"/>
    </source>
</evidence>
<dbReference type="SUPFAM" id="SSF63446">
    <property type="entry name" value="Type I dockerin domain"/>
    <property type="match status" value="1"/>
</dbReference>
<dbReference type="PROSITE" id="PS00136">
    <property type="entry name" value="SUBTILASE_ASP"/>
    <property type="match status" value="1"/>
</dbReference>
<sequence length="2479" mass="264440">MKSACLAILIILLFCAAASATQSEEVYISTEMPGNVTLNNSSGEIPPPAVIHPADGNETEDKPAIGTNTPTSYQTPVPTQAQIYDNEGETFLQGEMPLFIENNDQMSIPEDTTGHPLYAPDSIIVRYSPEVVSDMSILADTANSLSYAHHTTLSHDFSEDGISGMQLINLPEDLTVQEAVDVYESSPYVLYAEPDYYCYADKIPNDPDFSRLWGLRNTGQTVNGQAGTPGADISAPAAWDITTGSKDVIIAVIDSGVYMHHLDLVDNMWINRNETADGKDTDGNGYIDDLYGWDFYQNDNDPDDVYGHGTHCAGIIAGVGNNNLGVAGVMWTAEIMPLRFMSPYGSGKTSDAIKAIIYAKNNGAGIISNSWGSPSYSQALKDAIDSFSGLVICSAGNSAADTDTSPNYPATYNSTNIIAIASTDNRNSLSSFSNYGSATVDVAAPGTDIYSTEIYYDRKEIFSENFTDFSNWYYTGVWGLNTSVYLTVPSSAYAGPPGNDTKSWLVMRNNLTLSDYQLPELTFSCNYSVLNGNNSLNVYTSCPDKNAYNFAYQIHGTSEGNWKQVTVNTDQIFNSYQSNGYSVIPEEIRFAFIFIKNNLSSPDYAFVDDLKVTNVAKILPDYKSMNGTSMAAPHVSGLAGLIKAFNSSLSTAQVKEIITSNTDALTSLSGKCVTGGRINASKALLALYLKAGFEANVTSGDVPLTVGFTDNSTGINYTRLWSFGDGNISTEINPAYTYTANGTYTVNLTISNKYGGNISSGTGLITVGSGVEPTPTPTATPTVTPTATPTPSPTPTPKPGEYPAANTVYLGVETVSLAWENTSPMRGTPFYGGYNVVRGGVTIATGTGCSITDKNVPGGSGMDYTYYIYARNTTGFNNVLLYVTPVSFGNLVYGTMQTDDIWNKAGGEVQLTGDLNPNGNRLEIKDTRVYSPELYSKKILGATSLTLDNVRFSYVSLDLTPINDERALITTGNVVSDSSIEVADSSLLISNVTTSSSLELTGENNQVHSGKGTIIIEGNDSLINECEGNLFVNGDRAYVISFSGMADVKGNQTHVKGCTGEGAAAITVTGRDAVIEDNILKNIGHSLYDERYGIWLKEGSGSIIRNNTIINVTAWAGWGDGIRIGEANKSPLENITVSGNRIDGVDGAGIGILSDNELLTVSGNSVRNTTYYGIDFGMGSSYPADTSFFEINRNDIHSSKDNSGTYGMYITGNNGYIEENNLSGFICALRLSGDSFEVKNNSISEIKGASGLYGAEAAMAVYGDEALISDNRISGYTGVEDRGLQYGIRLDGMDGDLLNNTVSNYFSGLDIIGNNHNVTGNILDGISGSTLYHHVVNFSAENSLFEGNTIINTTQKTWARGIVYSTNCGGNVFSKNLIDTGDNGFYITKVKNGTVFSENTVTNVTTAGIYAGEVSGGDPTTNAGYTDMQILNNTFAGMSASGGSGVYIDRIYGSWISGNNITDCYYGIDLWPYTKESIISDNLIINGSEAVRLRGTGDLATGNTLLNYSGKGIYLYNPSETILRNNTILHGETGNPAAIYAETYNENSFEIEMNTIGDMVNKTTFSLKESSSGLVIKPVKNPPAPPKSPDYPFNKASAGAWIDINTFSSFRSDPFGFNLTFHYSPEELTGIDEESLSVWRYNNSYWDGGPGDPVWNASRWLDTTNHEVGVHVAALPSYSADPVIFAALGSLPVHNLRLEKDYETITEALDDYDISTGDTIAVDSGYSGKENLMILYEGIKLIASSGLPGDVTVTADDTSKPVIDLLRDDVLISGFILEGATGSYGLNFHGSKNSRLTESIIRDNRQGIIFEDYSGLYSATTENCTLADSTVTGNSAGGVVIYQSDKNTVSGCTVSDPKFGVAIEEGSECKVSESSFEDCPELAVWVLKSEGSIIADNTVTGGNPAMMIEDSSDSVLTGNMIYDSSTGFSLENSDRTDITDCHVSGAAEDAAATGFSIKSSDHAELTRISFGNADSGNYGMTGVEISDSSAGTAIYDSVFSDITAHAITGTFVSPGSQGTTINNLTFANISGGAGGVTGISLRPGSGNSLIYRADIHDIESAGNVTGIAGDRTNSAVIRQSAFDEINSSGGEVFGIQINGSSGAVFENLTITEISGSGESSAISLMSCEEAELGFIKVGDEFPVLFNLTADGSVHIRAVKSPPSPPEDMQEIGKFLEISNTTPSEVSARIYYTTADLNGTNPSSLRIWRHNDDWTRVSGENGVDTVNHFVYADTNEFSIFAPLAEPLSADFTANLTEGTAPLTVQFTDLSVGGPEEWSWSFGDGGTGDEENPGHTYLTGGNYTVSLTITKDDGSNTRTKNNYITVENLPPTVSKISPDFGYSNGTLIRAAINGTGFIEDAKVTLTGEGMPDITATNVTVFSPTLINCTIGLHDAEAGFCSVIVTNYDGKSALLKDGFKIRPLGDFNGNGFVDIGDVSKVAYMVAGKEPEDPEADFNGDGKVDVGDAARIAWYFTGKVPFL</sequence>
<dbReference type="InterPro" id="IPR034204">
    <property type="entry name" value="PfSUB1-like_cat_dom"/>
</dbReference>
<evidence type="ECO:0000256" key="3">
    <source>
        <dbReference type="ARBA" id="ARBA00022670"/>
    </source>
</evidence>
<dbReference type="PROSITE" id="PS50093">
    <property type="entry name" value="PKD"/>
    <property type="match status" value="2"/>
</dbReference>
<dbReference type="InterPro" id="IPR007742">
    <property type="entry name" value="NosD_dom"/>
</dbReference>
<organism evidence="12 13">
    <name type="scientific">Methanoplanus endosymbiosus</name>
    <dbReference type="NCBI Taxonomy" id="33865"/>
    <lineage>
        <taxon>Archaea</taxon>
        <taxon>Methanobacteriati</taxon>
        <taxon>Methanobacteriota</taxon>
        <taxon>Stenosarchaea group</taxon>
        <taxon>Methanomicrobia</taxon>
        <taxon>Methanomicrobiales</taxon>
        <taxon>Methanomicrobiaceae</taxon>
        <taxon>Methanoplanus</taxon>
    </lineage>
</organism>
<dbReference type="InterPro" id="IPR015500">
    <property type="entry name" value="Peptidase_S8_subtilisin-rel"/>
</dbReference>
<dbReference type="CDD" id="cd00146">
    <property type="entry name" value="PKD"/>
    <property type="match status" value="2"/>
</dbReference>
<feature type="region of interest" description="Disordered" evidence="10">
    <location>
        <begin position="47"/>
        <end position="75"/>
    </location>
</feature>
<dbReference type="InterPro" id="IPR000209">
    <property type="entry name" value="Peptidase_S8/S53_dom"/>
</dbReference>
<dbReference type="Gene3D" id="2.60.40.10">
    <property type="entry name" value="Immunoglobulins"/>
    <property type="match status" value="2"/>
</dbReference>
<dbReference type="SUPFAM" id="SSF49299">
    <property type="entry name" value="PKD domain"/>
    <property type="match status" value="2"/>
</dbReference>
<evidence type="ECO:0000256" key="5">
    <source>
        <dbReference type="ARBA" id="ARBA00022801"/>
    </source>
</evidence>
<dbReference type="Proteomes" id="UP001060368">
    <property type="component" value="Chromosome"/>
</dbReference>
<dbReference type="InterPro" id="IPR023828">
    <property type="entry name" value="Peptidase_S8_Ser-AS"/>
</dbReference>
<reference evidence="12" key="1">
    <citation type="submission" date="2022-04" db="EMBL/GenBank/DDBJ databases">
        <title>Complete genome of Methanoplanus endosymbiosus DSM 3599.</title>
        <authorList>
            <person name="Chen S.-C."/>
            <person name="You Y.-T."/>
            <person name="Zhou Y.-Z."/>
            <person name="Lai M.-C."/>
        </authorList>
    </citation>
    <scope>NUCLEOTIDE SEQUENCE</scope>
    <source>
        <strain evidence="12">DSM 3599</strain>
    </source>
</reference>
<dbReference type="KEGG" id="mend:L6E24_00315"/>
<name>A0A9E7PMI7_9EURY</name>
<dbReference type="InterPro" id="IPR022441">
    <property type="entry name" value="Para_beta_helix_rpt-2"/>
</dbReference>
<dbReference type="Pfam" id="PF13229">
    <property type="entry name" value="Beta_helix"/>
    <property type="match status" value="2"/>
</dbReference>
<dbReference type="Pfam" id="PF00082">
    <property type="entry name" value="Peptidase_S8"/>
    <property type="match status" value="2"/>
</dbReference>
<dbReference type="PROSITE" id="PS00137">
    <property type="entry name" value="SUBTILASE_HIS"/>
    <property type="match status" value="1"/>
</dbReference>
<dbReference type="InterPro" id="IPR022409">
    <property type="entry name" value="PKD/Chitinase_dom"/>
</dbReference>
<dbReference type="PROSITE" id="PS00138">
    <property type="entry name" value="SUBTILASE_SER"/>
    <property type="match status" value="1"/>
</dbReference>
<dbReference type="PROSITE" id="PS51892">
    <property type="entry name" value="SUBTILASE"/>
    <property type="match status" value="1"/>
</dbReference>
<keyword evidence="3 8" id="KW-0645">Protease</keyword>
<evidence type="ECO:0000256" key="1">
    <source>
        <dbReference type="ARBA" id="ARBA00011073"/>
    </source>
</evidence>
<dbReference type="InterPro" id="IPR035986">
    <property type="entry name" value="PKD_dom_sf"/>
</dbReference>
<dbReference type="Gene3D" id="1.10.1330.10">
    <property type="entry name" value="Dockerin domain"/>
    <property type="match status" value="1"/>
</dbReference>
<feature type="compositionally biased region" description="Low complexity" evidence="10">
    <location>
        <begin position="777"/>
        <end position="787"/>
    </location>
</feature>